<comment type="caution">
    <text evidence="3">The sequence shown here is derived from an EMBL/GenBank/DDBJ whole genome shotgun (WGS) entry which is preliminary data.</text>
</comment>
<dbReference type="RefSeq" id="WP_141783854.1">
    <property type="nucleotide sequence ID" value="NZ_BAAAIK010000003.1"/>
</dbReference>
<dbReference type="EMBL" id="VFOP01000001">
    <property type="protein sequence ID" value="TQL49615.1"/>
    <property type="molecule type" value="Genomic_DNA"/>
</dbReference>
<feature type="compositionally biased region" description="Gly residues" evidence="2">
    <location>
        <begin position="43"/>
        <end position="60"/>
    </location>
</feature>
<dbReference type="PANTHER" id="PTHR36512:SF3">
    <property type="entry name" value="BLR5678 PROTEIN"/>
    <property type="match status" value="1"/>
</dbReference>
<dbReference type="CDD" id="cd02252">
    <property type="entry name" value="nylC_like"/>
    <property type="match status" value="1"/>
</dbReference>
<dbReference type="OrthoDB" id="9808347at2"/>
<name>A0A542YNC8_9MICO</name>
<comment type="similarity">
    <text evidence="1">Belongs to the peptidase S58 family.</text>
</comment>
<evidence type="ECO:0000313" key="3">
    <source>
        <dbReference type="EMBL" id="TQL49615.1"/>
    </source>
</evidence>
<organism evidence="3 4">
    <name type="scientific">Ornithinicoccus hortensis</name>
    <dbReference type="NCBI Taxonomy" id="82346"/>
    <lineage>
        <taxon>Bacteria</taxon>
        <taxon>Bacillati</taxon>
        <taxon>Actinomycetota</taxon>
        <taxon>Actinomycetes</taxon>
        <taxon>Micrococcales</taxon>
        <taxon>Intrasporangiaceae</taxon>
        <taxon>Ornithinicoccus</taxon>
    </lineage>
</organism>
<dbReference type="InterPro" id="IPR005321">
    <property type="entry name" value="Peptidase_S58_DmpA"/>
</dbReference>
<dbReference type="InterPro" id="IPR016117">
    <property type="entry name" value="ArgJ-like_dom_sf"/>
</dbReference>
<sequence>MTPPRPGPSNTLVDVPGLLVGQHQRIGDGWLTGTTVVLAPGRGTPGGGATGGVDVRGGGPGTRETDLLDPRNAVEKAHAVVLSGGSAFGLATADGVMDALYAEGTGLPVPTPCGPALVPIVPAAVVFDLGRGGDFGARPDASFGSAAVAAASADPPALGAVGAGTGAQTGGLKGGVGSASAVLPDGSTVAALVVVNAIGSTVDLRTGELLGARHLLDGDLSDGPGGSAYGLRAPDPEEVSAALARAAEETGRTGFPRGLATTIGVIATDVTLTKAQCAKVAGVGHDGMARAISPVHSMMDGDTLFTLATGARPAPDPVAFHGLLDAAAGCVTRAIVRGVLAAGTVTTPAGTWPSYRDVFPSAVR</sequence>
<dbReference type="GO" id="GO:0004177">
    <property type="term" value="F:aminopeptidase activity"/>
    <property type="evidence" value="ECO:0007669"/>
    <property type="project" value="UniProtKB-KW"/>
</dbReference>
<dbReference type="SUPFAM" id="SSF56266">
    <property type="entry name" value="DmpA/ArgJ-like"/>
    <property type="match status" value="1"/>
</dbReference>
<keyword evidence="3" id="KW-0378">Hydrolase</keyword>
<gene>
    <name evidence="3" type="ORF">FB467_0690</name>
</gene>
<proteinExistence type="inferred from homology"/>
<dbReference type="Gene3D" id="3.60.70.12">
    <property type="entry name" value="L-amino peptidase D-ALA esterase/amidase"/>
    <property type="match status" value="1"/>
</dbReference>
<reference evidence="3 4" key="1">
    <citation type="submission" date="2019-06" db="EMBL/GenBank/DDBJ databases">
        <title>Sequencing the genomes of 1000 actinobacteria strains.</title>
        <authorList>
            <person name="Klenk H.-P."/>
        </authorList>
    </citation>
    <scope>NUCLEOTIDE SEQUENCE [LARGE SCALE GENOMIC DNA]</scope>
    <source>
        <strain evidence="3 4">DSM 12335</strain>
    </source>
</reference>
<dbReference type="Proteomes" id="UP000319516">
    <property type="component" value="Unassembled WGS sequence"/>
</dbReference>
<evidence type="ECO:0000256" key="1">
    <source>
        <dbReference type="ARBA" id="ARBA00007068"/>
    </source>
</evidence>
<evidence type="ECO:0000313" key="4">
    <source>
        <dbReference type="Proteomes" id="UP000319516"/>
    </source>
</evidence>
<protein>
    <submittedName>
        <fullName evidence="3">L-aminopeptidase/D-esterase-like protein</fullName>
    </submittedName>
</protein>
<keyword evidence="3" id="KW-0645">Protease</keyword>
<evidence type="ECO:0000256" key="2">
    <source>
        <dbReference type="SAM" id="MobiDB-lite"/>
    </source>
</evidence>
<dbReference type="AlphaFoldDB" id="A0A542YNC8"/>
<feature type="region of interest" description="Disordered" evidence="2">
    <location>
        <begin position="41"/>
        <end position="60"/>
    </location>
</feature>
<dbReference type="PANTHER" id="PTHR36512">
    <property type="entry name" value="D-AMINOPEPTIDASE"/>
    <property type="match status" value="1"/>
</dbReference>
<dbReference type="Pfam" id="PF03576">
    <property type="entry name" value="Peptidase_S58"/>
    <property type="match status" value="1"/>
</dbReference>
<keyword evidence="3" id="KW-0031">Aminopeptidase</keyword>
<keyword evidence="4" id="KW-1185">Reference proteome</keyword>
<accession>A0A542YNC8</accession>